<evidence type="ECO:0000256" key="1">
    <source>
        <dbReference type="SAM" id="MobiDB-lite"/>
    </source>
</evidence>
<comment type="caution">
    <text evidence="2">The sequence shown here is derived from an EMBL/GenBank/DDBJ whole genome shotgun (WGS) entry which is preliminary data.</text>
</comment>
<protein>
    <recommendedName>
        <fullName evidence="4">Cyanophycin synthase-like N-terminal domain-containing protein</fullName>
    </recommendedName>
</protein>
<reference evidence="2 3" key="1">
    <citation type="submission" date="2009-04" db="EMBL/GenBank/DDBJ databases">
        <authorList>
            <person name="Weinstock G."/>
            <person name="Sodergren E."/>
            <person name="Clifton S."/>
            <person name="Fulton L."/>
            <person name="Fulton B."/>
            <person name="Courtney L."/>
            <person name="Fronick C."/>
            <person name="Harrison M."/>
            <person name="Strong C."/>
            <person name="Farmer C."/>
            <person name="Delahaunty K."/>
            <person name="Markovic C."/>
            <person name="Hall O."/>
            <person name="Minx P."/>
            <person name="Tomlinson C."/>
            <person name="Mitreva M."/>
            <person name="Nelson J."/>
            <person name="Hou S."/>
            <person name="Wollam A."/>
            <person name="Pepin K.H."/>
            <person name="Johnson M."/>
            <person name="Bhonagiri V."/>
            <person name="Nash W.E."/>
            <person name="Warren W."/>
            <person name="Chinwalla A."/>
            <person name="Mardis E.R."/>
            <person name="Wilson R.K."/>
        </authorList>
    </citation>
    <scope>NUCLEOTIDE SEQUENCE [LARGE SCALE GENOMIC DNA]</scope>
    <source>
        <strain evidence="2 3">DSM 13280</strain>
    </source>
</reference>
<dbReference type="eggNOG" id="ENOG5033XVV">
    <property type="taxonomic scope" value="Bacteria"/>
</dbReference>
<evidence type="ECO:0008006" key="4">
    <source>
        <dbReference type="Google" id="ProtNLM"/>
    </source>
</evidence>
<dbReference type="HOGENOM" id="CLU_076584_0_0_11"/>
<accession>C4FAQ0</accession>
<organism evidence="2 3">
    <name type="scientific">Collinsella intestinalis DSM 13280</name>
    <dbReference type="NCBI Taxonomy" id="521003"/>
    <lineage>
        <taxon>Bacteria</taxon>
        <taxon>Bacillati</taxon>
        <taxon>Actinomycetota</taxon>
        <taxon>Coriobacteriia</taxon>
        <taxon>Coriobacteriales</taxon>
        <taxon>Coriobacteriaceae</taxon>
        <taxon>Collinsella</taxon>
    </lineage>
</organism>
<sequence>MPSERVCGVHMSLRSDVVDQRRSGADEKGKAMADLFNILKVTVGPKKLTARVLVNPGMPLMTSEDVEATARVYYLAPAIAEHMCLGDAGSKFQDCMGHTELAHLLEHLTVEIMNETGLAGGISSGRTRGVMGDDRLFDVEISCPDDALAVGALSSASFMMNWAYLHADQTPPDFPGTVAALASLVGSLRGEAAAGDEAGASPGAAANGAECGAEDFGPIDTEGASVVAHDDVEGAVFGGAAAE</sequence>
<feature type="compositionally biased region" description="Low complexity" evidence="1">
    <location>
        <begin position="195"/>
        <end position="211"/>
    </location>
</feature>
<evidence type="ECO:0000313" key="3">
    <source>
        <dbReference type="Proteomes" id="UP000003295"/>
    </source>
</evidence>
<gene>
    <name evidence="2" type="ORF">COLINT_03145</name>
</gene>
<dbReference type="AlphaFoldDB" id="C4FAQ0"/>
<feature type="region of interest" description="Disordered" evidence="1">
    <location>
        <begin position="195"/>
        <end position="215"/>
    </location>
</feature>
<dbReference type="EMBL" id="ABXH02000019">
    <property type="protein sequence ID" value="EEP44184.1"/>
    <property type="molecule type" value="Genomic_DNA"/>
</dbReference>
<dbReference type="Proteomes" id="UP000003295">
    <property type="component" value="Unassembled WGS sequence"/>
</dbReference>
<proteinExistence type="predicted"/>
<name>C4FAQ0_9ACTN</name>
<evidence type="ECO:0000313" key="2">
    <source>
        <dbReference type="EMBL" id="EEP44184.1"/>
    </source>
</evidence>